<feature type="domain" description="DUF1648" evidence="2">
    <location>
        <begin position="11"/>
        <end position="58"/>
    </location>
</feature>
<keyword evidence="1" id="KW-1133">Transmembrane helix</keyword>
<evidence type="ECO:0000256" key="1">
    <source>
        <dbReference type="SAM" id="Phobius"/>
    </source>
</evidence>
<dbReference type="PANTHER" id="PTHR37810:SF5">
    <property type="entry name" value="IMMUNITY PROTEIN SDPI"/>
    <property type="match status" value="1"/>
</dbReference>
<dbReference type="PIRSF" id="PIRSF038959">
    <property type="entry name" value="SdpI"/>
    <property type="match status" value="1"/>
</dbReference>
<comment type="caution">
    <text evidence="3">The sequence shown here is derived from an EMBL/GenBank/DDBJ whole genome shotgun (WGS) entry which is preliminary data.</text>
</comment>
<dbReference type="PROSITE" id="PS51257">
    <property type="entry name" value="PROKAR_LIPOPROTEIN"/>
    <property type="match status" value="1"/>
</dbReference>
<feature type="transmembrane region" description="Helical" evidence="1">
    <location>
        <begin position="50"/>
        <end position="72"/>
    </location>
</feature>
<dbReference type="EMBL" id="WKJM01000004">
    <property type="protein sequence ID" value="MRX07516.1"/>
    <property type="molecule type" value="Genomic_DNA"/>
</dbReference>
<feature type="transmembrane region" description="Helical" evidence="1">
    <location>
        <begin position="84"/>
        <end position="105"/>
    </location>
</feature>
<dbReference type="Pfam" id="PF07853">
    <property type="entry name" value="DUF1648"/>
    <property type="match status" value="1"/>
</dbReference>
<feature type="transmembrane region" description="Helical" evidence="1">
    <location>
        <begin position="162"/>
        <end position="180"/>
    </location>
</feature>
<dbReference type="AlphaFoldDB" id="A0A6L5QCL6"/>
<evidence type="ECO:0000259" key="2">
    <source>
        <dbReference type="Pfam" id="PF07853"/>
    </source>
</evidence>
<keyword evidence="1" id="KW-0472">Membrane</keyword>
<dbReference type="InterPro" id="IPR025962">
    <property type="entry name" value="SdpI/YhfL"/>
</dbReference>
<protein>
    <submittedName>
        <fullName evidence="3">DUF1648 domain-containing protein</fullName>
    </submittedName>
</protein>
<feature type="transmembrane region" description="Helical" evidence="1">
    <location>
        <begin position="186"/>
        <end position="206"/>
    </location>
</feature>
<dbReference type="Proteomes" id="UP000481037">
    <property type="component" value="Unassembled WGS sequence"/>
</dbReference>
<evidence type="ECO:0000313" key="3">
    <source>
        <dbReference type="EMBL" id="MRX07516.1"/>
    </source>
</evidence>
<dbReference type="PANTHER" id="PTHR37810">
    <property type="entry name" value="IMMUNITY PROTEIN SDPI"/>
    <property type="match status" value="1"/>
</dbReference>
<dbReference type="Pfam" id="PF13630">
    <property type="entry name" value="SdpI"/>
    <property type="match status" value="1"/>
</dbReference>
<keyword evidence="4" id="KW-1185">Reference proteome</keyword>
<dbReference type="InterPro" id="IPR026272">
    <property type="entry name" value="SdpI"/>
</dbReference>
<organism evidence="3 4">
    <name type="scientific">Duganella alba</name>
    <dbReference type="NCBI Taxonomy" id="2666081"/>
    <lineage>
        <taxon>Bacteria</taxon>
        <taxon>Pseudomonadati</taxon>
        <taxon>Pseudomonadota</taxon>
        <taxon>Betaproteobacteria</taxon>
        <taxon>Burkholderiales</taxon>
        <taxon>Oxalobacteraceae</taxon>
        <taxon>Telluria group</taxon>
        <taxon>Duganella</taxon>
    </lineage>
</organism>
<evidence type="ECO:0000313" key="4">
    <source>
        <dbReference type="Proteomes" id="UP000481037"/>
    </source>
</evidence>
<dbReference type="InterPro" id="IPR012867">
    <property type="entry name" value="DUF1648"/>
</dbReference>
<accession>A0A6L5QCL6</accession>
<name>A0A6L5QCL6_9BURK</name>
<dbReference type="RefSeq" id="WP_154363121.1">
    <property type="nucleotide sequence ID" value="NZ_WKJM01000004.1"/>
</dbReference>
<gene>
    <name evidence="3" type="ORF">GJ697_06695</name>
</gene>
<sequence>MKKWYPVLCLLLIALACAATWYYWPSLPERVPVHWNAAGEVNGYGPRASFWLLGPGMMALVAMLGALMPHISPRRFGIAGFEPTYYYLCTVVLVMLAYVYAVALLQVVHGGVSMQRATPAGVFILLVLVGNPMGKVRRNFFMGVRTPWTLASEAVWYATHRLAARLMVASGLLGLLALWLGAAHWLLLLLMVAWAPLAAGYSLLMYKRLPH</sequence>
<feature type="transmembrane region" description="Helical" evidence="1">
    <location>
        <begin position="117"/>
        <end position="134"/>
    </location>
</feature>
<proteinExistence type="predicted"/>
<dbReference type="GO" id="GO:0009636">
    <property type="term" value="P:response to toxic substance"/>
    <property type="evidence" value="ECO:0007669"/>
    <property type="project" value="TreeGrafter"/>
</dbReference>
<reference evidence="3 4" key="1">
    <citation type="submission" date="2019-11" db="EMBL/GenBank/DDBJ databases">
        <title>Novel species isolated from a subtropical stream in China.</title>
        <authorList>
            <person name="Lu H."/>
        </authorList>
    </citation>
    <scope>NUCLEOTIDE SEQUENCE [LARGE SCALE GENOMIC DNA]</scope>
    <source>
        <strain evidence="3 4">FT25W</strain>
    </source>
</reference>
<keyword evidence="1" id="KW-0812">Transmembrane</keyword>